<gene>
    <name evidence="2" type="ORF">ACHAWO_013739</name>
</gene>
<dbReference type="Gene3D" id="1.20.1250.20">
    <property type="entry name" value="MFS general substrate transporter like domains"/>
    <property type="match status" value="1"/>
</dbReference>
<sequence>MRARMNNERWKKRSVVKVKEISDVPRATSPSIDLTSALHPSRLVVPKMLTSNTEVTITYLNIILYALSYQLQRPIEPFLVRSLIHNNSSNNRSSQQQSEESSTNQTYGQLTSFFSAIQTIGSPLVGTLLDAIGIRSTSILVYTGSAASYAILSQASTLNGLYYSKIPTLLQHAFLVGQATVVVSTLEDSAARAAALGRMTTAYTVGATIGPALGGYLGKKSDLYVGARLAVWGSVVSIVLSVVYLKDHRRARDNGNTVDCSGNSAKSSESSRKESCIQSIKRTVSYLRNPSMGPLLFIKWLNGVSSSAFSTILPLILANKLNFGTAELGYYMSVNSFSVAIFACVGIGPTMRICGDRADELAFWGIMFRSSAFVTFALIVTHVMSVTGVDSEAQHLNNNLWNTTILATTLASIVISLASHAHATSLTSLTTGSVTAKERGAILGLEHGLFSMARIVGPPMGTTLLSRGPTILNLGGRGVDGLWRVVFICVLIDLVLLTLLKLWSTRHDAAEIELNDQKSLMNDNDHDHSD</sequence>
<keyword evidence="3" id="KW-1185">Reference proteome</keyword>
<feature type="transmembrane region" description="Helical" evidence="1">
    <location>
        <begin position="481"/>
        <end position="500"/>
    </location>
</feature>
<name>A0ABD3QXV8_9STRA</name>
<dbReference type="PANTHER" id="PTHR24002">
    <property type="entry name" value="SOLUTE CARRIER FAMILY 22 MEMBER 18"/>
    <property type="match status" value="1"/>
</dbReference>
<reference evidence="2 3" key="1">
    <citation type="submission" date="2024-10" db="EMBL/GenBank/DDBJ databases">
        <title>Updated reference genomes for cyclostephanoid diatoms.</title>
        <authorList>
            <person name="Roberts W.R."/>
            <person name="Alverson A.J."/>
        </authorList>
    </citation>
    <scope>NUCLEOTIDE SEQUENCE [LARGE SCALE GENOMIC DNA]</scope>
    <source>
        <strain evidence="2 3">AJA010-31</strain>
    </source>
</reference>
<feature type="transmembrane region" description="Helical" evidence="1">
    <location>
        <begin position="200"/>
        <end position="217"/>
    </location>
</feature>
<organism evidence="2 3">
    <name type="scientific">Cyclotella atomus</name>
    <dbReference type="NCBI Taxonomy" id="382360"/>
    <lineage>
        <taxon>Eukaryota</taxon>
        <taxon>Sar</taxon>
        <taxon>Stramenopiles</taxon>
        <taxon>Ochrophyta</taxon>
        <taxon>Bacillariophyta</taxon>
        <taxon>Coscinodiscophyceae</taxon>
        <taxon>Thalassiosirophycidae</taxon>
        <taxon>Stephanodiscales</taxon>
        <taxon>Stephanodiscaceae</taxon>
        <taxon>Cyclotella</taxon>
    </lineage>
</organism>
<protein>
    <recommendedName>
        <fullName evidence="4">Major facilitator superfamily (MFS) profile domain-containing protein</fullName>
    </recommendedName>
</protein>
<dbReference type="PANTHER" id="PTHR24002:SF3">
    <property type="entry name" value="SOLUTE CARRIER FAMILY 22 MEMBER 18"/>
    <property type="match status" value="1"/>
</dbReference>
<feature type="transmembrane region" description="Helical" evidence="1">
    <location>
        <begin position="400"/>
        <end position="419"/>
    </location>
</feature>
<feature type="transmembrane region" description="Helical" evidence="1">
    <location>
        <begin position="296"/>
        <end position="317"/>
    </location>
</feature>
<dbReference type="InterPro" id="IPR011701">
    <property type="entry name" value="MFS"/>
</dbReference>
<feature type="transmembrane region" description="Helical" evidence="1">
    <location>
        <begin position="223"/>
        <end position="245"/>
    </location>
</feature>
<feature type="transmembrane region" description="Helical" evidence="1">
    <location>
        <begin position="329"/>
        <end position="349"/>
    </location>
</feature>
<proteinExistence type="predicted"/>
<evidence type="ECO:0000256" key="1">
    <source>
        <dbReference type="SAM" id="Phobius"/>
    </source>
</evidence>
<keyword evidence="1" id="KW-0472">Membrane</keyword>
<dbReference type="Proteomes" id="UP001530400">
    <property type="component" value="Unassembled WGS sequence"/>
</dbReference>
<dbReference type="AlphaFoldDB" id="A0ABD3QXV8"/>
<dbReference type="SUPFAM" id="SSF103473">
    <property type="entry name" value="MFS general substrate transporter"/>
    <property type="match status" value="1"/>
</dbReference>
<dbReference type="InterPro" id="IPR036259">
    <property type="entry name" value="MFS_trans_sf"/>
</dbReference>
<keyword evidence="1" id="KW-0812">Transmembrane</keyword>
<evidence type="ECO:0000313" key="3">
    <source>
        <dbReference type="Proteomes" id="UP001530400"/>
    </source>
</evidence>
<dbReference type="EMBL" id="JALLPJ020000061">
    <property type="protein sequence ID" value="KAL3803936.1"/>
    <property type="molecule type" value="Genomic_DNA"/>
</dbReference>
<evidence type="ECO:0008006" key="4">
    <source>
        <dbReference type="Google" id="ProtNLM"/>
    </source>
</evidence>
<keyword evidence="1" id="KW-1133">Transmembrane helix</keyword>
<comment type="caution">
    <text evidence="2">The sequence shown here is derived from an EMBL/GenBank/DDBJ whole genome shotgun (WGS) entry which is preliminary data.</text>
</comment>
<evidence type="ECO:0000313" key="2">
    <source>
        <dbReference type="EMBL" id="KAL3803936.1"/>
    </source>
</evidence>
<accession>A0ABD3QXV8</accession>
<feature type="transmembrane region" description="Helical" evidence="1">
    <location>
        <begin position="361"/>
        <end position="380"/>
    </location>
</feature>
<dbReference type="Pfam" id="PF07690">
    <property type="entry name" value="MFS_1"/>
    <property type="match status" value="2"/>
</dbReference>